<dbReference type="Pfam" id="PF01734">
    <property type="entry name" value="Patatin"/>
    <property type="match status" value="1"/>
</dbReference>
<keyword evidence="3 4" id="KW-0443">Lipid metabolism</keyword>
<dbReference type="Proteomes" id="UP000589896">
    <property type="component" value="Unassembled WGS sequence"/>
</dbReference>
<proteinExistence type="predicted"/>
<feature type="active site" description="Proton acceptor" evidence="4">
    <location>
        <position position="216"/>
    </location>
</feature>
<dbReference type="PANTHER" id="PTHR14226:SF76">
    <property type="entry name" value="NTE FAMILY PROTEIN RSSA"/>
    <property type="match status" value="1"/>
</dbReference>
<evidence type="ECO:0000313" key="7">
    <source>
        <dbReference type="Proteomes" id="UP000589896"/>
    </source>
</evidence>
<evidence type="ECO:0000256" key="1">
    <source>
        <dbReference type="ARBA" id="ARBA00022801"/>
    </source>
</evidence>
<keyword evidence="2 4" id="KW-0442">Lipid degradation</keyword>
<dbReference type="EMBL" id="JACCJZ010000004">
    <property type="protein sequence ID" value="NYZ61384.1"/>
    <property type="molecule type" value="Genomic_DNA"/>
</dbReference>
<feature type="domain" description="PNPLA" evidence="5">
    <location>
        <begin position="71"/>
        <end position="229"/>
    </location>
</feature>
<evidence type="ECO:0000259" key="5">
    <source>
        <dbReference type="PROSITE" id="PS51635"/>
    </source>
</evidence>
<dbReference type="InterPro" id="IPR050301">
    <property type="entry name" value="NTE"/>
</dbReference>
<organism evidence="6 7">
    <name type="scientific">Luteimonas deserti</name>
    <dbReference type="NCBI Taxonomy" id="2752306"/>
    <lineage>
        <taxon>Bacteria</taxon>
        <taxon>Pseudomonadati</taxon>
        <taxon>Pseudomonadota</taxon>
        <taxon>Gammaproteobacteria</taxon>
        <taxon>Lysobacterales</taxon>
        <taxon>Lysobacteraceae</taxon>
        <taxon>Luteimonas</taxon>
    </lineage>
</organism>
<reference evidence="6 7" key="1">
    <citation type="submission" date="2020-07" db="EMBL/GenBank/DDBJ databases">
        <title>isolation of Luteimonas sp. SJ-16.</title>
        <authorList>
            <person name="Huang X.-X."/>
            <person name="Xu L."/>
            <person name="Sun J.-Q."/>
        </authorList>
    </citation>
    <scope>NUCLEOTIDE SEQUENCE [LARGE SCALE GENOMIC DNA]</scope>
    <source>
        <strain evidence="6 7">SJ-16</strain>
    </source>
</reference>
<dbReference type="GO" id="GO:0016787">
    <property type="term" value="F:hydrolase activity"/>
    <property type="evidence" value="ECO:0007669"/>
    <property type="project" value="UniProtKB-UniRule"/>
</dbReference>
<keyword evidence="7" id="KW-1185">Reference proteome</keyword>
<evidence type="ECO:0000256" key="3">
    <source>
        <dbReference type="ARBA" id="ARBA00023098"/>
    </source>
</evidence>
<keyword evidence="1 4" id="KW-0378">Hydrolase</keyword>
<dbReference type="AlphaFoldDB" id="A0A7Z0TUP6"/>
<accession>A0A7Z0TUP6</accession>
<dbReference type="InterPro" id="IPR016035">
    <property type="entry name" value="Acyl_Trfase/lysoPLipase"/>
</dbReference>
<dbReference type="PROSITE" id="PS51635">
    <property type="entry name" value="PNPLA"/>
    <property type="match status" value="1"/>
</dbReference>
<comment type="caution">
    <text evidence="4">Lacks conserved residue(s) required for the propagation of feature annotation.</text>
</comment>
<gene>
    <name evidence="6" type="ORF">H0E82_01205</name>
</gene>
<name>A0A7Z0TUP6_9GAMM</name>
<dbReference type="InterPro" id="IPR002641">
    <property type="entry name" value="PNPLA_dom"/>
</dbReference>
<comment type="caution">
    <text evidence="6">The sequence shown here is derived from an EMBL/GenBank/DDBJ whole genome shotgun (WGS) entry which is preliminary data.</text>
</comment>
<dbReference type="Gene3D" id="3.40.1090.10">
    <property type="entry name" value="Cytosolic phospholipase A2 catalytic domain"/>
    <property type="match status" value="2"/>
</dbReference>
<dbReference type="CDD" id="cd07205">
    <property type="entry name" value="Pat_PNPLA6_PNPLA7_NTE1_like"/>
    <property type="match status" value="1"/>
</dbReference>
<protein>
    <submittedName>
        <fullName evidence="6">Patatin-like phospholipase family protein</fullName>
    </submittedName>
</protein>
<sequence>MPPPTRSTASADRAVAPTARPRWRVAALSALVVLFAGCGRDTVRPEPVAAPAPATVAPTPTPRPPPVRIGLALGGGAAKGFAHIGVIKMLEANGIKADVVAGTSAGSVVGALYASGMDPFRMQERAVALDESSIRDVRLFSGGLVQGVALQNYVNQEVGNRTIDRMPIPFAAVATRLDTGDRTVFVRGNTGQAVRASSSVPGVFEPVRIGERSYVDGGVVSPVPVDAARQLGADLVIAVDISSKASGATPGSMLGIVNQSIAIMGQTLGRQELARADVVIRPQVNDIGPASFEQRNAAILQGERAALAALPQIRAKLAEIERARSAARVPARPATPVEPAPVDIDCGDSWVRRLNPFAKDRAC</sequence>
<dbReference type="GO" id="GO:0016042">
    <property type="term" value="P:lipid catabolic process"/>
    <property type="evidence" value="ECO:0007669"/>
    <property type="project" value="UniProtKB-UniRule"/>
</dbReference>
<dbReference type="PANTHER" id="PTHR14226">
    <property type="entry name" value="NEUROPATHY TARGET ESTERASE/SWISS CHEESE D.MELANOGASTER"/>
    <property type="match status" value="1"/>
</dbReference>
<feature type="active site" description="Nucleophile" evidence="4">
    <location>
        <position position="104"/>
    </location>
</feature>
<dbReference type="RefSeq" id="WP_180543152.1">
    <property type="nucleotide sequence ID" value="NZ_JACCJZ010000004.1"/>
</dbReference>
<evidence type="ECO:0000256" key="4">
    <source>
        <dbReference type="PROSITE-ProRule" id="PRU01161"/>
    </source>
</evidence>
<evidence type="ECO:0000256" key="2">
    <source>
        <dbReference type="ARBA" id="ARBA00022963"/>
    </source>
</evidence>
<evidence type="ECO:0000313" key="6">
    <source>
        <dbReference type="EMBL" id="NYZ61384.1"/>
    </source>
</evidence>
<feature type="short sequence motif" description="GXSXG" evidence="4">
    <location>
        <begin position="102"/>
        <end position="106"/>
    </location>
</feature>
<dbReference type="SUPFAM" id="SSF52151">
    <property type="entry name" value="FabD/lysophospholipase-like"/>
    <property type="match status" value="1"/>
</dbReference>
<feature type="short sequence motif" description="DGA/G" evidence="4">
    <location>
        <begin position="216"/>
        <end position="218"/>
    </location>
</feature>